<feature type="compositionally biased region" description="Low complexity" evidence="1">
    <location>
        <begin position="627"/>
        <end position="636"/>
    </location>
</feature>
<reference evidence="2" key="1">
    <citation type="journal article" date="2020" name="Stud. Mycol.">
        <title>101 Dothideomycetes genomes: a test case for predicting lifestyles and emergence of pathogens.</title>
        <authorList>
            <person name="Haridas S."/>
            <person name="Albert R."/>
            <person name="Binder M."/>
            <person name="Bloem J."/>
            <person name="Labutti K."/>
            <person name="Salamov A."/>
            <person name="Andreopoulos B."/>
            <person name="Baker S."/>
            <person name="Barry K."/>
            <person name="Bills G."/>
            <person name="Bluhm B."/>
            <person name="Cannon C."/>
            <person name="Castanera R."/>
            <person name="Culley D."/>
            <person name="Daum C."/>
            <person name="Ezra D."/>
            <person name="Gonzalez J."/>
            <person name="Henrissat B."/>
            <person name="Kuo A."/>
            <person name="Liang C."/>
            <person name="Lipzen A."/>
            <person name="Lutzoni F."/>
            <person name="Magnuson J."/>
            <person name="Mondo S."/>
            <person name="Nolan M."/>
            <person name="Ohm R."/>
            <person name="Pangilinan J."/>
            <person name="Park H.-J."/>
            <person name="Ramirez L."/>
            <person name="Alfaro M."/>
            <person name="Sun H."/>
            <person name="Tritt A."/>
            <person name="Yoshinaga Y."/>
            <person name="Zwiers L.-H."/>
            <person name="Turgeon B."/>
            <person name="Goodwin S."/>
            <person name="Spatafora J."/>
            <person name="Crous P."/>
            <person name="Grigoriev I."/>
        </authorList>
    </citation>
    <scope>NUCLEOTIDE SEQUENCE</scope>
    <source>
        <strain evidence="2">CBS 269.34</strain>
    </source>
</reference>
<feature type="compositionally biased region" description="Pro residues" evidence="1">
    <location>
        <begin position="802"/>
        <end position="813"/>
    </location>
</feature>
<feature type="compositionally biased region" description="Polar residues" evidence="1">
    <location>
        <begin position="554"/>
        <end position="563"/>
    </location>
</feature>
<proteinExistence type="predicted"/>
<feature type="compositionally biased region" description="Polar residues" evidence="1">
    <location>
        <begin position="637"/>
        <end position="651"/>
    </location>
</feature>
<feature type="compositionally biased region" description="Basic and acidic residues" evidence="1">
    <location>
        <begin position="389"/>
        <end position="399"/>
    </location>
</feature>
<feature type="compositionally biased region" description="Polar residues" evidence="1">
    <location>
        <begin position="115"/>
        <end position="129"/>
    </location>
</feature>
<feature type="compositionally biased region" description="Low complexity" evidence="1">
    <location>
        <begin position="409"/>
        <end position="419"/>
    </location>
</feature>
<feature type="region of interest" description="Disordered" evidence="1">
    <location>
        <begin position="337"/>
        <end position="371"/>
    </location>
</feature>
<accession>A0A6A6QRD5</accession>
<dbReference type="Proteomes" id="UP000799750">
    <property type="component" value="Unassembled WGS sequence"/>
</dbReference>
<evidence type="ECO:0000256" key="1">
    <source>
        <dbReference type="SAM" id="MobiDB-lite"/>
    </source>
</evidence>
<feature type="compositionally biased region" description="Basic and acidic residues" evidence="1">
    <location>
        <begin position="351"/>
        <end position="365"/>
    </location>
</feature>
<feature type="compositionally biased region" description="Pro residues" evidence="1">
    <location>
        <begin position="580"/>
        <end position="597"/>
    </location>
</feature>
<protein>
    <submittedName>
        <fullName evidence="2">Uncharacterized protein</fullName>
    </submittedName>
</protein>
<feature type="region of interest" description="Disordered" evidence="1">
    <location>
        <begin position="500"/>
        <end position="873"/>
    </location>
</feature>
<dbReference type="OrthoDB" id="3937309at2759"/>
<feature type="compositionally biased region" description="Polar residues" evidence="1">
    <location>
        <begin position="861"/>
        <end position="870"/>
    </location>
</feature>
<feature type="compositionally biased region" description="Low complexity" evidence="1">
    <location>
        <begin position="722"/>
        <end position="731"/>
    </location>
</feature>
<dbReference type="EMBL" id="MU004192">
    <property type="protein sequence ID" value="KAF2493417.1"/>
    <property type="molecule type" value="Genomic_DNA"/>
</dbReference>
<feature type="region of interest" description="Disordered" evidence="1">
    <location>
        <begin position="76"/>
        <end position="137"/>
    </location>
</feature>
<evidence type="ECO:0000313" key="3">
    <source>
        <dbReference type="Proteomes" id="UP000799750"/>
    </source>
</evidence>
<evidence type="ECO:0000313" key="2">
    <source>
        <dbReference type="EMBL" id="KAF2493417.1"/>
    </source>
</evidence>
<organism evidence="2 3">
    <name type="scientific">Lophium mytilinum</name>
    <dbReference type="NCBI Taxonomy" id="390894"/>
    <lineage>
        <taxon>Eukaryota</taxon>
        <taxon>Fungi</taxon>
        <taxon>Dikarya</taxon>
        <taxon>Ascomycota</taxon>
        <taxon>Pezizomycotina</taxon>
        <taxon>Dothideomycetes</taxon>
        <taxon>Pleosporomycetidae</taxon>
        <taxon>Mytilinidiales</taxon>
        <taxon>Mytilinidiaceae</taxon>
        <taxon>Lophium</taxon>
    </lineage>
</organism>
<keyword evidence="3" id="KW-1185">Reference proteome</keyword>
<dbReference type="AlphaFoldDB" id="A0A6A6QRD5"/>
<feature type="compositionally biased region" description="Low complexity" evidence="1">
    <location>
        <begin position="85"/>
        <end position="97"/>
    </location>
</feature>
<feature type="region of interest" description="Disordered" evidence="1">
    <location>
        <begin position="231"/>
        <end position="292"/>
    </location>
</feature>
<feature type="compositionally biased region" description="Low complexity" evidence="1">
    <location>
        <begin position="511"/>
        <end position="523"/>
    </location>
</feature>
<feature type="compositionally biased region" description="Polar residues" evidence="1">
    <location>
        <begin position="601"/>
        <end position="616"/>
    </location>
</feature>
<sequence length="932" mass="101735">MLRCRPSEITLTTADLEEASRRLSTLNSASSLRSAMSARPNIYASGIPRIHRGPQRSTYAALTHTNLLHMRPHVTTLSEPDIESPESVSYPESSVCPEESRVAAIDGSDLASVSEEASQASLPRSSSATSKRDVRSSLEEHQFGFSGFVATRPSPAPIPHPSTGALVQANREPFRRMMAHRARTDPELMSAMMAVAAGVATPQQSIFVQSRISESFKNSRGQGYALEPRFTASSPRSRFPEGASQSSPFDGPAGRQPPTGRVRSRRSDSHLVEPTSLHGGSRMPRDADPHPIMHLSGRFAEDTAHGTYYTFHETIKIPPTYTREDMRRACDLAFSHRSPVRNRADPQMSSADHRARAPSHPESRGTPRRVSSLARAQYDGISAFSRPLYNERQRPDGPARRSSHSTPNLLAAASMSSLPPSSPPPSSPSLQGRPYITGSNQLVIPSDFDISYRDPVTAARLDLSSPLDLVQSRGHAHMHNSSSSTSISYYTASSQPRINLKPVGISGRLGSPRPVVISPRRIPAPLPARTSSKRSNKRSTFGSLRRTRIPSPLPFTTGTTYNPSLVARSRSHNRSSGSTLPPPISARPPRAPRPIPTPRRQQSASPFDSSNDQQLRTAAFIRTQARSSENAESASSPRISVRNQRSDSPNLQPLPIPEVFVNRQVPAGPRISPNVPNPLRAAQNSTPRVSSGPRGSLMLTRSPRAPRSSENESYTGPPAPPIHASRSPRASRSSDHDSPIPPPPPIHAARSPQALHSSENEAYISPRPTQPIPTARSARAPRFSENGAHTAPTRDSFLFPPLSLPTPVLPPRPTHSATRMHSSRLPTPGARPSQPYHPHRRRNAASNGDEERERPRASGVAQPTSGNANAVRTRGTRLPAWQHEQENSGEAEEALMMEEIRVRGVREREGSLDVLEETPPRLGRFERRMMGL</sequence>
<feature type="region of interest" description="Disordered" evidence="1">
    <location>
        <begin position="384"/>
        <end position="437"/>
    </location>
</feature>
<name>A0A6A6QRD5_9PEZI</name>
<gene>
    <name evidence="2" type="ORF">BU16DRAFT_541108</name>
</gene>